<dbReference type="Gene3D" id="1.10.510.10">
    <property type="entry name" value="Transferase(Phosphotransferase) domain 1"/>
    <property type="match status" value="2"/>
</dbReference>
<dbReference type="PANTHER" id="PTHR37542:SF3">
    <property type="entry name" value="PRION-INHIBITION AND PROPAGATION HELO DOMAIN-CONTAINING PROTEIN"/>
    <property type="match status" value="1"/>
</dbReference>
<dbReference type="EMBL" id="JBFXLQ010000004">
    <property type="protein sequence ID" value="KAL2870916.1"/>
    <property type="molecule type" value="Genomic_DNA"/>
</dbReference>
<feature type="binding site" evidence="1">
    <location>
        <position position="198"/>
    </location>
    <ligand>
        <name>ATP</name>
        <dbReference type="ChEBI" id="CHEBI:30616"/>
    </ligand>
</feature>
<keyword evidence="4" id="KW-1185">Reference proteome</keyword>
<dbReference type="PROSITE" id="PS00107">
    <property type="entry name" value="PROTEIN_KINASE_ATP"/>
    <property type="match status" value="1"/>
</dbReference>
<proteinExistence type="predicted"/>
<dbReference type="SUPFAM" id="SSF56112">
    <property type="entry name" value="Protein kinase-like (PK-like)"/>
    <property type="match status" value="2"/>
</dbReference>
<comment type="caution">
    <text evidence="3">The sequence shown here is derived from an EMBL/GenBank/DDBJ whole genome shotgun (WGS) entry which is preliminary data.</text>
</comment>
<gene>
    <name evidence="3" type="ORF">BJX67DRAFT_377540</name>
</gene>
<dbReference type="Pfam" id="PF24476">
    <property type="entry name" value="DUF7580"/>
    <property type="match status" value="1"/>
</dbReference>
<keyword evidence="1" id="KW-0067">ATP-binding</keyword>
<dbReference type="PANTHER" id="PTHR37542">
    <property type="entry name" value="HELO DOMAIN-CONTAINING PROTEIN-RELATED"/>
    <property type="match status" value="1"/>
</dbReference>
<accession>A0ABR4M282</accession>
<evidence type="ECO:0000256" key="1">
    <source>
        <dbReference type="PROSITE-ProRule" id="PRU10141"/>
    </source>
</evidence>
<organism evidence="3 4">
    <name type="scientific">Aspergillus lucknowensis</name>
    <dbReference type="NCBI Taxonomy" id="176173"/>
    <lineage>
        <taxon>Eukaryota</taxon>
        <taxon>Fungi</taxon>
        <taxon>Dikarya</taxon>
        <taxon>Ascomycota</taxon>
        <taxon>Pezizomycotina</taxon>
        <taxon>Eurotiomycetes</taxon>
        <taxon>Eurotiomycetidae</taxon>
        <taxon>Eurotiales</taxon>
        <taxon>Aspergillaceae</taxon>
        <taxon>Aspergillus</taxon>
        <taxon>Aspergillus subgen. Nidulantes</taxon>
    </lineage>
</organism>
<reference evidence="3 4" key="1">
    <citation type="submission" date="2024-07" db="EMBL/GenBank/DDBJ databases">
        <title>Section-level genome sequencing and comparative genomics of Aspergillus sections Usti and Cavernicolus.</title>
        <authorList>
            <consortium name="Lawrence Berkeley National Laboratory"/>
            <person name="Nybo J.L."/>
            <person name="Vesth T.C."/>
            <person name="Theobald S."/>
            <person name="Frisvad J.C."/>
            <person name="Larsen T.O."/>
            <person name="Kjaerboelling I."/>
            <person name="Rothschild-Mancinelli K."/>
            <person name="Lyhne E.K."/>
            <person name="Kogle M.E."/>
            <person name="Barry K."/>
            <person name="Clum A."/>
            <person name="Na H."/>
            <person name="Ledsgaard L."/>
            <person name="Lin J."/>
            <person name="Lipzen A."/>
            <person name="Kuo A."/>
            <person name="Riley R."/>
            <person name="Mondo S."/>
            <person name="Labutti K."/>
            <person name="Haridas S."/>
            <person name="Pangalinan J."/>
            <person name="Salamov A.A."/>
            <person name="Simmons B.A."/>
            <person name="Magnuson J.K."/>
            <person name="Chen J."/>
            <person name="Drula E."/>
            <person name="Henrissat B."/>
            <person name="Wiebenga A."/>
            <person name="Lubbers R.J."/>
            <person name="Gomes A.C."/>
            <person name="Macurrencykelacurrency M.R."/>
            <person name="Stajich J."/>
            <person name="Grigoriev I.V."/>
            <person name="Mortensen U.H."/>
            <person name="De Vries R.P."/>
            <person name="Baker S.E."/>
            <person name="Andersen M.R."/>
        </authorList>
    </citation>
    <scope>NUCLEOTIDE SEQUENCE [LARGE SCALE GENOMIC DNA]</scope>
    <source>
        <strain evidence="3 4">CBS 449.75</strain>
    </source>
</reference>
<dbReference type="CDD" id="cd00180">
    <property type="entry name" value="PKc"/>
    <property type="match status" value="1"/>
</dbReference>
<dbReference type="InterPro" id="IPR011009">
    <property type="entry name" value="Kinase-like_dom_sf"/>
</dbReference>
<dbReference type="PROSITE" id="PS50011">
    <property type="entry name" value="PROTEIN_KINASE_DOM"/>
    <property type="match status" value="2"/>
</dbReference>
<evidence type="ECO:0000313" key="4">
    <source>
        <dbReference type="Proteomes" id="UP001610432"/>
    </source>
</evidence>
<dbReference type="InterPro" id="IPR000719">
    <property type="entry name" value="Prot_kinase_dom"/>
</dbReference>
<dbReference type="RefSeq" id="XP_070889895.1">
    <property type="nucleotide sequence ID" value="XM_071032133.1"/>
</dbReference>
<feature type="domain" description="Protein kinase" evidence="2">
    <location>
        <begin position="637"/>
        <end position="953"/>
    </location>
</feature>
<dbReference type="InterPro" id="IPR017441">
    <property type="entry name" value="Protein_kinase_ATP_BS"/>
</dbReference>
<dbReference type="Pfam" id="PF00069">
    <property type="entry name" value="Pkinase"/>
    <property type="match status" value="1"/>
</dbReference>
<dbReference type="Proteomes" id="UP001610432">
    <property type="component" value="Unassembled WGS sequence"/>
</dbReference>
<sequence length="953" mass="108970">MRRVGKVDLSLYKGPRDEKDLTMSELRSKIKEIRRRNASRYWYVPEALFLQVATDDLIRQVLVEAPPYQRDEIVQRISQQGKKIFGILVVLGLEARVSNFIEANELQDEKLPFRHDVLTGDIRLSEDEAGDFHERQWEFAAPTFFHGTLHRNLADNLVMPFVKDEEIGHGSFGQVYEVTLDPDHQGEDTLFPRVFARKEFKLDRNPSASRSVVSHRRELKNLAILSRLNHPNIVALLGSYTYNGKHNLLFEMATDGNLAGLLSAPRSVPYASDEVFVIALARLFSAIEQVHEYTEHKIDLSMIGCHHDLRPRNILVTGPNFILADFGLSTFKSPAENSATPFKPTTDDYLAPECEDWENMFHAGTVHRSSDIWSFGCIIAEVATYMALGCSGVGAFREARRYKIRGFELYSFHQGTGPSAAVEDWLTKLQDSSIPTCLLLVLIAWKLLQMDQSKRPNASEVTLLLRRAALCAVAITVQNLFSRIRATADSIDLYLEAVKFESWRYAVGIMNVEDAVQPRSAQSRTMSQFDAILDGLFALRRELESRTSTDRTQRVTMSQLLRLNNDLYLFLGRADRQVFHEYFNLTVAERDDEIFQPSESTEMGLILDEEIRMRATIRHINKLLDSGSVSNSDEMRVELSHVLLGQRFGQHHIAQFTGPDQKSRSVWVEWRGYGRHGTDEEVQVQLYRRTARLAELLSQEKPPSLRTLDCCGFFHDPTRVAFGLLFDIPSASASSDSFEPVSLFDIIKASADRLSRSPDLDDKFDLATLLATSLLELHTVGWFHKGLTSSNIVFFSEKGTQKHSIREPFLVGFNHSRSDEHNTFTTGLTDSSSKDYQHPWYIKERFGYRHEFDYYSLGIVLMEIGFWQPLNQLVNSSKYQNMSYEQRRQSLLTNRVPLLKQCMGREFYKAVKWCIEADTGTSEAQESRDKAVLLTFQEQVVSRLRARFVENAE</sequence>
<feature type="domain" description="Protein kinase" evidence="2">
    <location>
        <begin position="161"/>
        <end position="470"/>
    </location>
</feature>
<protein>
    <submittedName>
        <fullName evidence="3">Kinase-like domain-containing protein</fullName>
    </submittedName>
</protein>
<dbReference type="InterPro" id="IPR056002">
    <property type="entry name" value="DUF7580"/>
</dbReference>
<name>A0ABR4M282_9EURO</name>
<keyword evidence="1" id="KW-0547">Nucleotide-binding</keyword>
<dbReference type="GeneID" id="98147205"/>
<evidence type="ECO:0000259" key="2">
    <source>
        <dbReference type="PROSITE" id="PS50011"/>
    </source>
</evidence>
<evidence type="ECO:0000313" key="3">
    <source>
        <dbReference type="EMBL" id="KAL2870916.1"/>
    </source>
</evidence>